<evidence type="ECO:0000313" key="2">
    <source>
        <dbReference type="Proteomes" id="UP001062846"/>
    </source>
</evidence>
<protein>
    <submittedName>
        <fullName evidence="1">Uncharacterized protein</fullName>
    </submittedName>
</protein>
<keyword evidence="2" id="KW-1185">Reference proteome</keyword>
<gene>
    <name evidence="1" type="ORF">RHMOL_Rhmol01G0086600</name>
</gene>
<name>A0ACC0PZZ1_RHOML</name>
<dbReference type="EMBL" id="CM046388">
    <property type="protein sequence ID" value="KAI8571045.1"/>
    <property type="molecule type" value="Genomic_DNA"/>
</dbReference>
<accession>A0ACC0PZZ1</accession>
<proteinExistence type="predicted"/>
<dbReference type="Proteomes" id="UP001062846">
    <property type="component" value="Chromosome 1"/>
</dbReference>
<sequence>MFTLKNDHLVKVGLKDLIRLLRSGIPQNPNLVHAALVFWDPAFNCFHFNYGMMAPTVFDVTHLLRLVPYGLMFDITAISSIPFTFPNLTPGKTFLKYINAILSTPKNITPKGSETFSDDGFGDIKPSDGEKEVEQPMPVAAIPLQTVPPHTTFRRKKHTRTLGSISKEPSKILSSPKRRKALIVDFDEDTVSYLGTARVTRSRQAIKE</sequence>
<reference evidence="1" key="1">
    <citation type="submission" date="2022-02" db="EMBL/GenBank/DDBJ databases">
        <title>Plant Genome Project.</title>
        <authorList>
            <person name="Zhang R.-G."/>
        </authorList>
    </citation>
    <scope>NUCLEOTIDE SEQUENCE</scope>
    <source>
        <strain evidence="1">AT1</strain>
    </source>
</reference>
<organism evidence="1 2">
    <name type="scientific">Rhododendron molle</name>
    <name type="common">Chinese azalea</name>
    <name type="synonym">Azalea mollis</name>
    <dbReference type="NCBI Taxonomy" id="49168"/>
    <lineage>
        <taxon>Eukaryota</taxon>
        <taxon>Viridiplantae</taxon>
        <taxon>Streptophyta</taxon>
        <taxon>Embryophyta</taxon>
        <taxon>Tracheophyta</taxon>
        <taxon>Spermatophyta</taxon>
        <taxon>Magnoliopsida</taxon>
        <taxon>eudicotyledons</taxon>
        <taxon>Gunneridae</taxon>
        <taxon>Pentapetalae</taxon>
        <taxon>asterids</taxon>
        <taxon>Ericales</taxon>
        <taxon>Ericaceae</taxon>
        <taxon>Ericoideae</taxon>
        <taxon>Rhodoreae</taxon>
        <taxon>Rhododendron</taxon>
    </lineage>
</organism>
<comment type="caution">
    <text evidence="1">The sequence shown here is derived from an EMBL/GenBank/DDBJ whole genome shotgun (WGS) entry which is preliminary data.</text>
</comment>
<evidence type="ECO:0000313" key="1">
    <source>
        <dbReference type="EMBL" id="KAI8571045.1"/>
    </source>
</evidence>